<name>A0A0D7AU41_9AGAR</name>
<reference evidence="2 3" key="1">
    <citation type="journal article" date="2015" name="Fungal Genet. Biol.">
        <title>Evolution of novel wood decay mechanisms in Agaricales revealed by the genome sequences of Fistulina hepatica and Cylindrobasidium torrendii.</title>
        <authorList>
            <person name="Floudas D."/>
            <person name="Held B.W."/>
            <person name="Riley R."/>
            <person name="Nagy L.G."/>
            <person name="Koehler G."/>
            <person name="Ransdell A.S."/>
            <person name="Younus H."/>
            <person name="Chow J."/>
            <person name="Chiniquy J."/>
            <person name="Lipzen A."/>
            <person name="Tritt A."/>
            <person name="Sun H."/>
            <person name="Haridas S."/>
            <person name="LaButti K."/>
            <person name="Ohm R.A."/>
            <person name="Kues U."/>
            <person name="Blanchette R.A."/>
            <person name="Grigoriev I.V."/>
            <person name="Minto R.E."/>
            <person name="Hibbett D.S."/>
        </authorList>
    </citation>
    <scope>NUCLEOTIDE SEQUENCE [LARGE SCALE GENOMIC DNA]</scope>
    <source>
        <strain evidence="2 3">FP15055 ss-10</strain>
    </source>
</reference>
<organism evidence="2 3">
    <name type="scientific">Cylindrobasidium torrendii FP15055 ss-10</name>
    <dbReference type="NCBI Taxonomy" id="1314674"/>
    <lineage>
        <taxon>Eukaryota</taxon>
        <taxon>Fungi</taxon>
        <taxon>Dikarya</taxon>
        <taxon>Basidiomycota</taxon>
        <taxon>Agaricomycotina</taxon>
        <taxon>Agaricomycetes</taxon>
        <taxon>Agaricomycetidae</taxon>
        <taxon>Agaricales</taxon>
        <taxon>Marasmiineae</taxon>
        <taxon>Physalacriaceae</taxon>
        <taxon>Cylindrobasidium</taxon>
    </lineage>
</organism>
<evidence type="ECO:0000313" key="3">
    <source>
        <dbReference type="Proteomes" id="UP000054007"/>
    </source>
</evidence>
<dbReference type="EMBL" id="KN880855">
    <property type="protein sequence ID" value="KIY61888.1"/>
    <property type="molecule type" value="Genomic_DNA"/>
</dbReference>
<dbReference type="AlphaFoldDB" id="A0A0D7AU41"/>
<keyword evidence="3" id="KW-1185">Reference proteome</keyword>
<evidence type="ECO:0000313" key="2">
    <source>
        <dbReference type="EMBL" id="KIY61888.1"/>
    </source>
</evidence>
<gene>
    <name evidence="2" type="ORF">CYLTODRAFT_415126</name>
</gene>
<sequence length="493" mass="54247">MSGSADDNVPSHHALVFVSEARGEVDGVVHGGAIWTNVSVVVLSTTVILYDPPSSASDSSDSSDLMPFGPALPLRSPLINHLGLVVNVCYNITDRWLQSRDAAVLHLRHRVHHTKDLLARPPGSFDVGGMRYLFEDDFMQRSPSDLWFAHGLVPYTTPFEADVLGTLIDIYHLDEYETFFRQVDATNGPNVLKLFSMLWNPALATHFFNALNVPEHPFGATYFFEECTEMMRPRRWEECSNAINTKIRQLSAADHGTRNRLGRLGFPVKAYLSEPPESDYTDCGSDAETSFHSPAASVDSIDILLADVRYDELYCLARPIRDSATQTEEIATVQPVAPPGEDTTVYRVGNSGSVNNWSTAATAQHEGQRVVASTTRHKPKKGRNPDTSFVVVLVGKPPGVYPSRDAKPHYTRISGAIYQGFPDHPTALLAWDAAQAQGLVGTDDGRPPASPQFRPFNLASTRVPPPSAMSGSGRERRFYCVYRGIEPGLYDSA</sequence>
<feature type="region of interest" description="Disordered" evidence="1">
    <location>
        <begin position="442"/>
        <end position="470"/>
    </location>
</feature>
<accession>A0A0D7AU41</accession>
<evidence type="ECO:0000256" key="1">
    <source>
        <dbReference type="SAM" id="MobiDB-lite"/>
    </source>
</evidence>
<dbReference type="OrthoDB" id="3270804at2759"/>
<dbReference type="Proteomes" id="UP000054007">
    <property type="component" value="Unassembled WGS sequence"/>
</dbReference>
<proteinExistence type="predicted"/>
<protein>
    <submittedName>
        <fullName evidence="2">Uncharacterized protein</fullName>
    </submittedName>
</protein>